<evidence type="ECO:0000256" key="1">
    <source>
        <dbReference type="ARBA" id="ARBA00023125"/>
    </source>
</evidence>
<feature type="domain" description="HTH luxR-type" evidence="2">
    <location>
        <begin position="129"/>
        <end position="194"/>
    </location>
</feature>
<evidence type="ECO:0000313" key="3">
    <source>
        <dbReference type="EMBL" id="MEX3173437.1"/>
    </source>
</evidence>
<dbReference type="RefSeq" id="WP_218218358.1">
    <property type="nucleotide sequence ID" value="NZ_CAMKRT010000004.1"/>
</dbReference>
<gene>
    <name evidence="3" type="ORF">AB4M04_15270</name>
</gene>
<dbReference type="EMBL" id="JBFQXQ010000001">
    <property type="protein sequence ID" value="MEX3173437.1"/>
    <property type="molecule type" value="Genomic_DNA"/>
</dbReference>
<dbReference type="Proteomes" id="UP001558101">
    <property type="component" value="Unassembled WGS sequence"/>
</dbReference>
<evidence type="ECO:0000313" key="4">
    <source>
        <dbReference type="Proteomes" id="UP001558101"/>
    </source>
</evidence>
<evidence type="ECO:0000259" key="2">
    <source>
        <dbReference type="PROSITE" id="PS50043"/>
    </source>
</evidence>
<dbReference type="InterPro" id="IPR000792">
    <property type="entry name" value="Tscrpt_reg_LuxR_C"/>
</dbReference>
<organism evidence="3 4">
    <name type="scientific">Serratia quinivorans</name>
    <dbReference type="NCBI Taxonomy" id="137545"/>
    <lineage>
        <taxon>Bacteria</taxon>
        <taxon>Pseudomonadati</taxon>
        <taxon>Pseudomonadota</taxon>
        <taxon>Gammaproteobacteria</taxon>
        <taxon>Enterobacterales</taxon>
        <taxon>Yersiniaceae</taxon>
        <taxon>Serratia</taxon>
    </lineage>
</organism>
<accession>A0ABV3UK89</accession>
<keyword evidence="1" id="KW-0238">DNA-binding</keyword>
<dbReference type="PROSITE" id="PS50043">
    <property type="entry name" value="HTH_LUXR_2"/>
    <property type="match status" value="1"/>
</dbReference>
<reference evidence="3 4" key="1">
    <citation type="submission" date="2024-07" db="EMBL/GenBank/DDBJ databases">
        <title>Genomes of novel Serratia strains from suburban soil.</title>
        <authorList>
            <person name="Markert E.X."/>
            <person name="Severe K."/>
            <person name="Severe L."/>
            <person name="Twing K.I."/>
            <person name="Ward L.M."/>
        </authorList>
    </citation>
    <scope>NUCLEOTIDE SEQUENCE [LARGE SCALE GENOMIC DNA]</scope>
    <source>
        <strain evidence="3 4">3C-UT</strain>
    </source>
</reference>
<keyword evidence="4" id="KW-1185">Reference proteome</keyword>
<proteinExistence type="predicted"/>
<dbReference type="Pfam" id="PF00196">
    <property type="entry name" value="GerE"/>
    <property type="match status" value="1"/>
</dbReference>
<protein>
    <submittedName>
        <fullName evidence="3">Helix-turn-helix transcriptional regulator</fullName>
    </submittedName>
</protein>
<name>A0ABV3UK89_9GAMM</name>
<dbReference type="SMART" id="SM00421">
    <property type="entry name" value="HTH_LUXR"/>
    <property type="match status" value="1"/>
</dbReference>
<comment type="caution">
    <text evidence="3">The sequence shown here is derived from an EMBL/GenBank/DDBJ whole genome shotgun (WGS) entry which is preliminary data.</text>
</comment>
<sequence>MNKTLSIAIIDNNKFYTAGLFMALSTHLKNKNINAEMLPEDYSNIAADVIFQAICCGTFIAASTKANESNPFYFVITDKKYVHLKHLYQGINESNILYRNQSVNHVLQRIEDALSSQESSSKKILPASEYFIYEPLTSREHEVLFHLKKGKTPTGAAISMGINVKTISAHKRAAMKKLNFRRTCELFHWMLQGGLSGISQEKKIKNE</sequence>
<dbReference type="CDD" id="cd06170">
    <property type="entry name" value="LuxR_C_like"/>
    <property type="match status" value="1"/>
</dbReference>